<accession>A0A5J9TWN4</accession>
<keyword evidence="2" id="KW-0812">Transmembrane</keyword>
<feature type="non-terminal residue" evidence="3">
    <location>
        <position position="1"/>
    </location>
</feature>
<keyword evidence="4" id="KW-1185">Reference proteome</keyword>
<dbReference type="Proteomes" id="UP000324897">
    <property type="component" value="Unassembled WGS sequence"/>
</dbReference>
<evidence type="ECO:0000256" key="2">
    <source>
        <dbReference type="SAM" id="Phobius"/>
    </source>
</evidence>
<dbReference type="EMBL" id="RWGY01000031">
    <property type="protein sequence ID" value="TVU15766.1"/>
    <property type="molecule type" value="Genomic_DNA"/>
</dbReference>
<dbReference type="OrthoDB" id="770890at2759"/>
<evidence type="ECO:0000313" key="3">
    <source>
        <dbReference type="EMBL" id="TVU15766.1"/>
    </source>
</evidence>
<comment type="caution">
    <text evidence="3">The sequence shown here is derived from an EMBL/GenBank/DDBJ whole genome shotgun (WGS) entry which is preliminary data.</text>
</comment>
<dbReference type="AlphaFoldDB" id="A0A5J9TWN4"/>
<dbReference type="PANTHER" id="PTHR43049">
    <property type="entry name" value="EARLY ENDOSOME ANTIGEN"/>
    <property type="match status" value="1"/>
</dbReference>
<name>A0A5J9TWN4_9POAL</name>
<dbReference type="PANTHER" id="PTHR43049:SF1">
    <property type="entry name" value="EARLY ENDOSOME ANTIGEN"/>
    <property type="match status" value="1"/>
</dbReference>
<evidence type="ECO:0000313" key="4">
    <source>
        <dbReference type="Proteomes" id="UP000324897"/>
    </source>
</evidence>
<evidence type="ECO:0000256" key="1">
    <source>
        <dbReference type="SAM" id="MobiDB-lite"/>
    </source>
</evidence>
<organism evidence="3 4">
    <name type="scientific">Eragrostis curvula</name>
    <name type="common">weeping love grass</name>
    <dbReference type="NCBI Taxonomy" id="38414"/>
    <lineage>
        <taxon>Eukaryota</taxon>
        <taxon>Viridiplantae</taxon>
        <taxon>Streptophyta</taxon>
        <taxon>Embryophyta</taxon>
        <taxon>Tracheophyta</taxon>
        <taxon>Spermatophyta</taxon>
        <taxon>Magnoliopsida</taxon>
        <taxon>Liliopsida</taxon>
        <taxon>Poales</taxon>
        <taxon>Poaceae</taxon>
        <taxon>PACMAD clade</taxon>
        <taxon>Chloridoideae</taxon>
        <taxon>Eragrostideae</taxon>
        <taxon>Eragrostidinae</taxon>
        <taxon>Eragrostis</taxon>
    </lineage>
</organism>
<protein>
    <submittedName>
        <fullName evidence="3">Uncharacterized protein</fullName>
    </submittedName>
</protein>
<feature type="region of interest" description="Disordered" evidence="1">
    <location>
        <begin position="130"/>
        <end position="179"/>
    </location>
</feature>
<reference evidence="3 4" key="1">
    <citation type="journal article" date="2019" name="Sci. Rep.">
        <title>A high-quality genome of Eragrostis curvula grass provides insights into Poaceae evolution and supports new strategies to enhance forage quality.</title>
        <authorList>
            <person name="Carballo J."/>
            <person name="Santos B.A.C.M."/>
            <person name="Zappacosta D."/>
            <person name="Garbus I."/>
            <person name="Selva J.P."/>
            <person name="Gallo C.A."/>
            <person name="Diaz A."/>
            <person name="Albertini E."/>
            <person name="Caccamo M."/>
            <person name="Echenique V."/>
        </authorList>
    </citation>
    <scope>NUCLEOTIDE SEQUENCE [LARGE SCALE GENOMIC DNA]</scope>
    <source>
        <strain evidence="4">cv. Victoria</strain>
        <tissue evidence="3">Leaf</tissue>
    </source>
</reference>
<proteinExistence type="predicted"/>
<feature type="compositionally biased region" description="Basic and acidic residues" evidence="1">
    <location>
        <begin position="132"/>
        <end position="152"/>
    </location>
</feature>
<sequence>LQEEQASVREIKWDAYKKYSEDQLEAEQQRASELELQVSALKQQLEEAEIHYKQKEEQVALREVQWEANENHSLDELQAQRQYAADLEKQIQDLTHKLQLAEAHHKQKVTEEKEKLAEVTTELNKLTQKLSKSAEMEKKTKDAMESRSREFTLDSSTPSNKQHERSKAPDTASPNSNQLEMREPSGIMAFKFILGVALLSVLIGVFLGKRY</sequence>
<keyword evidence="2" id="KW-1133">Transmembrane helix</keyword>
<feature type="transmembrane region" description="Helical" evidence="2">
    <location>
        <begin position="188"/>
        <end position="208"/>
    </location>
</feature>
<gene>
    <name evidence="3" type="ORF">EJB05_39304</name>
</gene>
<keyword evidence="2" id="KW-0472">Membrane</keyword>